<keyword evidence="3" id="KW-1185">Reference proteome</keyword>
<dbReference type="AlphaFoldDB" id="A0A8J7U783"/>
<dbReference type="Proteomes" id="UP000664417">
    <property type="component" value="Unassembled WGS sequence"/>
</dbReference>
<comment type="caution">
    <text evidence="2">The sequence shown here is derived from an EMBL/GenBank/DDBJ whole genome shotgun (WGS) entry which is preliminary data.</text>
</comment>
<evidence type="ECO:0000256" key="1">
    <source>
        <dbReference type="SAM" id="Coils"/>
    </source>
</evidence>
<accession>A0A8J7U783</accession>
<keyword evidence="1" id="KW-0175">Coiled coil</keyword>
<feature type="coiled-coil region" evidence="1">
    <location>
        <begin position="735"/>
        <end position="769"/>
    </location>
</feature>
<dbReference type="RefSeq" id="WP_207862697.1">
    <property type="nucleotide sequence ID" value="NZ_JAFREP010000041.1"/>
</dbReference>
<protein>
    <submittedName>
        <fullName evidence="2">Uncharacterized protein</fullName>
    </submittedName>
</protein>
<sequence length="962" mass="111640">MGDDQSNKQGVSIHSVAELCQDYTIFQARNSKPYVATMVDIVAAVNACPMGKLKNIDPEELQNQTGHLLYYAIKGVDDPIACDIEYVPQLYSHFRKPTIIVMKRIKKYLMAPHRRVLGRLEREQAFEKIMNLSAFDVSQKIRLCMEEIGRYQKMSEMVRGGGRKLDILMQALQVPSRVRFELLFVDRVLRDPHHQRHNEAMTWVKKSKFKGNTKAVHSLINNGFQMLDNAANRILEEMEQLSGLQFPRDTSSLDMSKSWYSLGNSLPRGEDFVKSFTSEEKVEHQIKRITYPMVRISYDAERLRATKDRFLVEINLVKVQAAQLSNLFFEVEQKIKNSTAPEGEAKIAIDTDYDNGMLSNRERDEAEKWVRENKIRLQELVMEIYDTLLKLKEENEKVVLPERLEQVIESIKSGHSTDRETTFKQTENELESLNIDDLVRATDRLENRLENPDAALLADVEETRDQVKKFIDRISINNIEFHKKVRDAYTDFSDYENKVLQLYNMEEQLERLRVKLEGWTLDIYRIISYKGVGDKLLSACMSVVIHQMLAGLKKIEYRVIDAEVFENYFNEAMKLDDEDCVLHLDQLLQEMEAVPRTEHLIGALHDWEKDLRKEEMSEKEAFLQSNGEKIAELSDRARAELRERLNTGKIQSKRLRLEVFGLSDCNADNLRALLESMIAMAPQLANETEGEQLVKSLNTIEAQVIEAQRTTKPNGEAYKKLKQMEENDSLSPELVRELRRDLELNFSELDQLLEEVSSAQKRVKLLQNKFGAKKSTEHLDVTLNINDLDRLKDVYEFIDTVTMEDIKRFCVSYNLKTGLLTNLFEKARKKDLSIPKEITQSLNNKAYKLFRDKRFISLPLRTSIMKNSKEIFEAETQLLCHTLNLVKSLSIRKKAAYMTLVALLEQAKEGDHQMVKLLGLVWGRIQKRIFDFKPVNHQKNYEGNRQALLTDIKENVGDVFKR</sequence>
<evidence type="ECO:0000313" key="2">
    <source>
        <dbReference type="EMBL" id="MBO1322724.1"/>
    </source>
</evidence>
<evidence type="ECO:0000313" key="3">
    <source>
        <dbReference type="Proteomes" id="UP000664417"/>
    </source>
</evidence>
<reference evidence="2" key="1">
    <citation type="submission" date="2021-03" db="EMBL/GenBank/DDBJ databases">
        <authorList>
            <person name="Wang G."/>
        </authorList>
    </citation>
    <scope>NUCLEOTIDE SEQUENCE</scope>
    <source>
        <strain evidence="2">KCTC 12899</strain>
    </source>
</reference>
<name>A0A8J7U783_9BACT</name>
<gene>
    <name evidence="2" type="ORF">J3U88_29905</name>
</gene>
<dbReference type="EMBL" id="JAFREP010000041">
    <property type="protein sequence ID" value="MBO1322724.1"/>
    <property type="molecule type" value="Genomic_DNA"/>
</dbReference>
<organism evidence="2 3">
    <name type="scientific">Acanthopleuribacter pedis</name>
    <dbReference type="NCBI Taxonomy" id="442870"/>
    <lineage>
        <taxon>Bacteria</taxon>
        <taxon>Pseudomonadati</taxon>
        <taxon>Acidobacteriota</taxon>
        <taxon>Holophagae</taxon>
        <taxon>Acanthopleuribacterales</taxon>
        <taxon>Acanthopleuribacteraceae</taxon>
        <taxon>Acanthopleuribacter</taxon>
    </lineage>
</organism>
<proteinExistence type="predicted"/>
<feature type="coiled-coil region" evidence="1">
    <location>
        <begin position="495"/>
        <end position="522"/>
    </location>
</feature>